<dbReference type="Proteomes" id="UP001165135">
    <property type="component" value="Unassembled WGS sequence"/>
</dbReference>
<dbReference type="InterPro" id="IPR032710">
    <property type="entry name" value="NTF2-like_dom_sf"/>
</dbReference>
<dbReference type="Pfam" id="PF12680">
    <property type="entry name" value="SnoaL_2"/>
    <property type="match status" value="1"/>
</dbReference>
<evidence type="ECO:0000313" key="3">
    <source>
        <dbReference type="Proteomes" id="UP001165135"/>
    </source>
</evidence>
<gene>
    <name evidence="2" type="ORF">Airi01_022100</name>
</gene>
<dbReference type="SUPFAM" id="SSF54427">
    <property type="entry name" value="NTF2-like"/>
    <property type="match status" value="1"/>
</dbReference>
<organism evidence="2 3">
    <name type="scientific">Actinoallomurus iriomotensis</name>
    <dbReference type="NCBI Taxonomy" id="478107"/>
    <lineage>
        <taxon>Bacteria</taxon>
        <taxon>Bacillati</taxon>
        <taxon>Actinomycetota</taxon>
        <taxon>Actinomycetes</taxon>
        <taxon>Streptosporangiales</taxon>
        <taxon>Thermomonosporaceae</taxon>
        <taxon>Actinoallomurus</taxon>
    </lineage>
</organism>
<name>A0A9W6VJD4_9ACTN</name>
<reference evidence="2" key="1">
    <citation type="submission" date="2023-03" db="EMBL/GenBank/DDBJ databases">
        <title>Actinoallomurus iriomotensis NBRC 103681.</title>
        <authorList>
            <person name="Ichikawa N."/>
            <person name="Sato H."/>
            <person name="Tonouchi N."/>
        </authorList>
    </citation>
    <scope>NUCLEOTIDE SEQUENCE</scope>
    <source>
        <strain evidence="2">NBRC 103681</strain>
    </source>
</reference>
<dbReference type="Gene3D" id="3.10.450.50">
    <property type="match status" value="1"/>
</dbReference>
<dbReference type="InterPro" id="IPR037401">
    <property type="entry name" value="SnoaL-like"/>
</dbReference>
<dbReference type="RefSeq" id="WP_285619561.1">
    <property type="nucleotide sequence ID" value="NZ_BSTJ01000002.1"/>
</dbReference>
<accession>A0A9W6VJD4</accession>
<dbReference type="EMBL" id="BSTJ01000002">
    <property type="protein sequence ID" value="GLY73943.1"/>
    <property type="molecule type" value="Genomic_DNA"/>
</dbReference>
<feature type="domain" description="SnoaL-like" evidence="1">
    <location>
        <begin position="19"/>
        <end position="122"/>
    </location>
</feature>
<dbReference type="AlphaFoldDB" id="A0A9W6VJD4"/>
<proteinExistence type="predicted"/>
<protein>
    <recommendedName>
        <fullName evidence="1">SnoaL-like domain-containing protein</fullName>
    </recommendedName>
</protein>
<evidence type="ECO:0000313" key="2">
    <source>
        <dbReference type="EMBL" id="GLY73943.1"/>
    </source>
</evidence>
<sequence>MTEEERMEFGEFVLAGVKDWNAGNRESFLTRYGPGSGFTGPGGSTLSGVKGAALFYDTYHSAFPDCELRPENMFTDGEQGCVEGTFTGTHLGELKLADGRVIAPTGNRVVVHYAERWVVRDDVVSYIRLYYDQVELLTQLGVETVGPR</sequence>
<comment type="caution">
    <text evidence="2">The sequence shown here is derived from an EMBL/GenBank/DDBJ whole genome shotgun (WGS) entry which is preliminary data.</text>
</comment>
<evidence type="ECO:0000259" key="1">
    <source>
        <dbReference type="Pfam" id="PF12680"/>
    </source>
</evidence>